<accession>A0ABV1RKB7</accession>
<sequence>MSQFILWGDLETGGLDGRLDNGKLGMEFYPILEMAFVLTDTDLNPVSAIRIPLFQPESELNKLSNWAVQTHHESGLLGECMQSDITLDKAERIVLNWLASNGCDAYDRAAKTGAVLAGNSIGFDRNFIRCQMPKLHTYLHYRMLDVSAVALMCRFSRPELEAAAVEHKTYKHEALSDIFESIKEYFFYSRFVICAKDFDTSRLGWLAAFNPSMQVDPSDFVNPKLEGAA</sequence>
<dbReference type="InterPro" id="IPR013520">
    <property type="entry name" value="Ribonucl_H"/>
</dbReference>
<reference evidence="5 6" key="1">
    <citation type="submission" date="2024-06" db="EMBL/GenBank/DDBJ databases">
        <authorList>
            <person name="Chen R.Y."/>
        </authorList>
    </citation>
    <scope>NUCLEOTIDE SEQUENCE [LARGE SCALE GENOMIC DNA]</scope>
    <source>
        <strain evidence="5 6">D2</strain>
    </source>
</reference>
<evidence type="ECO:0000256" key="2">
    <source>
        <dbReference type="ARBA" id="ARBA00022801"/>
    </source>
</evidence>
<keyword evidence="3" id="KW-0269">Exonuclease</keyword>
<evidence type="ECO:0000313" key="5">
    <source>
        <dbReference type="EMBL" id="MER2493384.1"/>
    </source>
</evidence>
<dbReference type="GO" id="GO:0016787">
    <property type="term" value="F:hydrolase activity"/>
    <property type="evidence" value="ECO:0007669"/>
    <property type="project" value="UniProtKB-KW"/>
</dbReference>
<keyword evidence="6" id="KW-1185">Reference proteome</keyword>
<comment type="caution">
    <text evidence="5">The sequence shown here is derived from an EMBL/GenBank/DDBJ whole genome shotgun (WGS) entry which is preliminary data.</text>
</comment>
<name>A0ABV1RKB7_9ALTE</name>
<dbReference type="Pfam" id="PF00929">
    <property type="entry name" value="RNase_T"/>
    <property type="match status" value="1"/>
</dbReference>
<evidence type="ECO:0000256" key="1">
    <source>
        <dbReference type="ARBA" id="ARBA00022722"/>
    </source>
</evidence>
<keyword evidence="1" id="KW-0540">Nuclease</keyword>
<proteinExistence type="predicted"/>
<evidence type="ECO:0000259" key="4">
    <source>
        <dbReference type="Pfam" id="PF00929"/>
    </source>
</evidence>
<dbReference type="Proteomes" id="UP001467690">
    <property type="component" value="Unassembled WGS sequence"/>
</dbReference>
<feature type="domain" description="Exonuclease" evidence="4">
    <location>
        <begin position="7"/>
        <end position="185"/>
    </location>
</feature>
<dbReference type="EC" id="3.1.-.-" evidence="5"/>
<dbReference type="NCBIfam" id="NF003765">
    <property type="entry name" value="PRK05359.1"/>
    <property type="match status" value="1"/>
</dbReference>
<keyword evidence="2 5" id="KW-0378">Hydrolase</keyword>
<dbReference type="Gene3D" id="3.30.420.10">
    <property type="entry name" value="Ribonuclease H-like superfamily/Ribonuclease H"/>
    <property type="match status" value="1"/>
</dbReference>
<protein>
    <submittedName>
        <fullName evidence="5">Oligoribonuclease</fullName>
        <ecNumber evidence="5">3.1.-.-</ecNumber>
    </submittedName>
</protein>
<dbReference type="SUPFAM" id="SSF53098">
    <property type="entry name" value="Ribonuclease H-like"/>
    <property type="match status" value="1"/>
</dbReference>
<dbReference type="InterPro" id="IPR012337">
    <property type="entry name" value="RNaseH-like_sf"/>
</dbReference>
<dbReference type="RefSeq" id="WP_350402581.1">
    <property type="nucleotide sequence ID" value="NZ_JBELOE010000265.1"/>
</dbReference>
<evidence type="ECO:0000313" key="6">
    <source>
        <dbReference type="Proteomes" id="UP001467690"/>
    </source>
</evidence>
<dbReference type="InterPro" id="IPR036397">
    <property type="entry name" value="RNaseH_sf"/>
</dbReference>
<gene>
    <name evidence="5" type="primary">orn</name>
    <name evidence="5" type="ORF">ABS311_16020</name>
</gene>
<dbReference type="CDD" id="cd06135">
    <property type="entry name" value="Orn"/>
    <property type="match status" value="1"/>
</dbReference>
<organism evidence="5 6">
    <name type="scientific">Catenovulum sediminis</name>
    <dbReference type="NCBI Taxonomy" id="1740262"/>
    <lineage>
        <taxon>Bacteria</taxon>
        <taxon>Pseudomonadati</taxon>
        <taxon>Pseudomonadota</taxon>
        <taxon>Gammaproteobacteria</taxon>
        <taxon>Alteromonadales</taxon>
        <taxon>Alteromonadaceae</taxon>
        <taxon>Catenovulum</taxon>
    </lineage>
</organism>
<evidence type="ECO:0000256" key="3">
    <source>
        <dbReference type="ARBA" id="ARBA00022839"/>
    </source>
</evidence>
<dbReference type="InterPro" id="IPR022894">
    <property type="entry name" value="Oligoribonuclease"/>
</dbReference>
<dbReference type="EMBL" id="JBELOE010000265">
    <property type="protein sequence ID" value="MER2493384.1"/>
    <property type="molecule type" value="Genomic_DNA"/>
</dbReference>